<dbReference type="PATRIC" id="fig|1423796.3.peg.27"/>
<dbReference type="AlphaFoldDB" id="A0A0R2DHQ3"/>
<reference evidence="2 3" key="1">
    <citation type="journal article" date="2015" name="Genome Announc.">
        <title>Expanding the biotechnology potential of lactobacilli through comparative genomics of 213 strains and associated genera.</title>
        <authorList>
            <person name="Sun Z."/>
            <person name="Harris H.M."/>
            <person name="McCann A."/>
            <person name="Guo C."/>
            <person name="Argimon S."/>
            <person name="Zhang W."/>
            <person name="Yang X."/>
            <person name="Jeffery I.B."/>
            <person name="Cooney J.C."/>
            <person name="Kagawa T.F."/>
            <person name="Liu W."/>
            <person name="Song Y."/>
            <person name="Salvetti E."/>
            <person name="Wrobel A."/>
            <person name="Rasinkangas P."/>
            <person name="Parkhill J."/>
            <person name="Rea M.C."/>
            <person name="O'Sullivan O."/>
            <person name="Ritari J."/>
            <person name="Douillard F.P."/>
            <person name="Paul Ross R."/>
            <person name="Yang R."/>
            <person name="Briner A.E."/>
            <person name="Felis G.E."/>
            <person name="de Vos W.M."/>
            <person name="Barrangou R."/>
            <person name="Klaenhammer T.R."/>
            <person name="Caufield P.W."/>
            <person name="Cui Y."/>
            <person name="Zhang H."/>
            <person name="O'Toole P.W."/>
        </authorList>
    </citation>
    <scope>NUCLEOTIDE SEQUENCE [LARGE SCALE GENOMIC DNA]</scope>
    <source>
        <strain evidence="2 3">DSM 20253</strain>
    </source>
</reference>
<name>A0A0R2DHQ3_9LACO</name>
<sequence>MDFERRDEKMLTTLTVSDAKSHLNQLVRELDASAQAVLIRNHRTNQWVILMAARPWQQELEQLLGSAFFMKD</sequence>
<dbReference type="EMBL" id="AYYI01000001">
    <property type="protein sequence ID" value="KRN00199.1"/>
    <property type="molecule type" value="Genomic_DNA"/>
</dbReference>
<comment type="caution">
    <text evidence="2">The sequence shown here is derived from an EMBL/GenBank/DDBJ whole genome shotgun (WGS) entry which is preliminary data.</text>
</comment>
<organism evidence="2 3">
    <name type="scientific">Loigolactobacillus rennini DSM 20253</name>
    <dbReference type="NCBI Taxonomy" id="1423796"/>
    <lineage>
        <taxon>Bacteria</taxon>
        <taxon>Bacillati</taxon>
        <taxon>Bacillota</taxon>
        <taxon>Bacilli</taxon>
        <taxon>Lactobacillales</taxon>
        <taxon>Lactobacillaceae</taxon>
        <taxon>Loigolactobacillus</taxon>
    </lineage>
</organism>
<gene>
    <name evidence="2" type="ORF">FC24_GL000027</name>
</gene>
<accession>A0A0R2DHQ3</accession>
<dbReference type="InterPro" id="IPR036165">
    <property type="entry name" value="YefM-like_sf"/>
</dbReference>
<proteinExistence type="inferred from homology"/>
<dbReference type="SUPFAM" id="SSF143120">
    <property type="entry name" value="YefM-like"/>
    <property type="match status" value="1"/>
</dbReference>
<keyword evidence="3" id="KW-1185">Reference proteome</keyword>
<evidence type="ECO:0008006" key="4">
    <source>
        <dbReference type="Google" id="ProtNLM"/>
    </source>
</evidence>
<evidence type="ECO:0000313" key="3">
    <source>
        <dbReference type="Proteomes" id="UP000051638"/>
    </source>
</evidence>
<evidence type="ECO:0000256" key="1">
    <source>
        <dbReference type="ARBA" id="ARBA00009981"/>
    </source>
</evidence>
<comment type="similarity">
    <text evidence="1">Belongs to the phD/YefM antitoxin family.</text>
</comment>
<protein>
    <recommendedName>
        <fullName evidence="4">Antitoxin</fullName>
    </recommendedName>
</protein>
<dbReference type="STRING" id="1423796.FC24_GL000027"/>
<evidence type="ECO:0000313" key="2">
    <source>
        <dbReference type="EMBL" id="KRN00199.1"/>
    </source>
</evidence>
<dbReference type="Proteomes" id="UP000051638">
    <property type="component" value="Unassembled WGS sequence"/>
</dbReference>